<evidence type="ECO:0000313" key="3">
    <source>
        <dbReference type="EMBL" id="MDN4533203.1"/>
    </source>
</evidence>
<reference evidence="5 6" key="1">
    <citation type="submission" date="2017-08" db="EMBL/GenBank/DDBJ databases">
        <title>Draft genome sequences of 64 type strains of genus Staph aureus.</title>
        <authorList>
            <person name="Cole K."/>
            <person name="Golubchik T."/>
            <person name="Russell J."/>
            <person name="Foster D."/>
            <person name="Llewelyn M."/>
            <person name="Wilson D."/>
            <person name="Crook D."/>
            <person name="Paul J."/>
        </authorList>
    </citation>
    <scope>NUCLEOTIDE SEQUENCE [LARGE SCALE GENOMIC DNA]</scope>
    <source>
        <strain evidence="5 6">NCTC 12101</strain>
    </source>
</reference>
<gene>
    <name evidence="5" type="ORF">CD158_08985</name>
    <name evidence="3" type="ORF">QYH67_06410</name>
    <name evidence="4" type="ORF">QYH67_06910</name>
</gene>
<dbReference type="GO" id="GO:0003677">
    <property type="term" value="F:DNA binding"/>
    <property type="evidence" value="ECO:0007669"/>
    <property type="project" value="UniProtKB-KW"/>
</dbReference>
<dbReference type="InterPro" id="IPR000551">
    <property type="entry name" value="MerR-type_HTH_dom"/>
</dbReference>
<dbReference type="GO" id="GO:0003700">
    <property type="term" value="F:DNA-binding transcription factor activity"/>
    <property type="evidence" value="ECO:0007669"/>
    <property type="project" value="InterPro"/>
</dbReference>
<dbReference type="InterPro" id="IPR047057">
    <property type="entry name" value="MerR_fam"/>
</dbReference>
<dbReference type="AlphaFoldDB" id="A0AAP8PMW8"/>
<dbReference type="Proteomes" id="UP001171687">
    <property type="component" value="Unassembled WGS sequence"/>
</dbReference>
<organism evidence="5 6">
    <name type="scientific">Staphylococcus auricularis</name>
    <dbReference type="NCBI Taxonomy" id="29379"/>
    <lineage>
        <taxon>Bacteria</taxon>
        <taxon>Bacillati</taxon>
        <taxon>Bacillota</taxon>
        <taxon>Bacilli</taxon>
        <taxon>Bacillales</taxon>
        <taxon>Staphylococcaceae</taxon>
        <taxon>Staphylococcus</taxon>
    </lineage>
</organism>
<evidence type="ECO:0000256" key="1">
    <source>
        <dbReference type="ARBA" id="ARBA00023125"/>
    </source>
</evidence>
<comment type="caution">
    <text evidence="5">The sequence shown here is derived from an EMBL/GenBank/DDBJ whole genome shotgun (WGS) entry which is preliminary data.</text>
</comment>
<dbReference type="Pfam" id="PF13411">
    <property type="entry name" value="MerR_1"/>
    <property type="match status" value="1"/>
</dbReference>
<dbReference type="SUPFAM" id="SSF46955">
    <property type="entry name" value="Putative DNA-binding domain"/>
    <property type="match status" value="1"/>
</dbReference>
<dbReference type="InterPro" id="IPR009061">
    <property type="entry name" value="DNA-bd_dom_put_sf"/>
</dbReference>
<dbReference type="EMBL" id="JAUHQC010000009">
    <property type="protein sequence ID" value="MDN4533203.1"/>
    <property type="molecule type" value="Genomic_DNA"/>
</dbReference>
<evidence type="ECO:0000313" key="4">
    <source>
        <dbReference type="EMBL" id="MDN4533295.1"/>
    </source>
</evidence>
<dbReference type="EMBL" id="JAUHQC010000010">
    <property type="protein sequence ID" value="MDN4533295.1"/>
    <property type="molecule type" value="Genomic_DNA"/>
</dbReference>
<feature type="domain" description="HTH merR-type" evidence="2">
    <location>
        <begin position="3"/>
        <end position="72"/>
    </location>
</feature>
<dbReference type="PANTHER" id="PTHR30204:SF82">
    <property type="entry name" value="TRANSCRIPTIONAL REGULATOR, MERR FAMILY"/>
    <property type="match status" value="1"/>
</dbReference>
<evidence type="ECO:0000313" key="6">
    <source>
        <dbReference type="Proteomes" id="UP000242470"/>
    </source>
</evidence>
<dbReference type="Gene3D" id="1.10.1660.10">
    <property type="match status" value="1"/>
</dbReference>
<dbReference type="RefSeq" id="WP_059107096.1">
    <property type="nucleotide sequence ID" value="NZ_AP024589.1"/>
</dbReference>
<dbReference type="PANTHER" id="PTHR30204">
    <property type="entry name" value="REDOX-CYCLING DRUG-SENSING TRANSCRIPTIONAL ACTIVATOR SOXR"/>
    <property type="match status" value="1"/>
</dbReference>
<keyword evidence="1 5" id="KW-0238">DNA-binding</keyword>
<evidence type="ECO:0000313" key="5">
    <source>
        <dbReference type="EMBL" id="PNZ66319.1"/>
    </source>
</evidence>
<dbReference type="SMART" id="SM00422">
    <property type="entry name" value="HTH_MERR"/>
    <property type="match status" value="1"/>
</dbReference>
<reference evidence="3" key="2">
    <citation type="submission" date="2023-07" db="EMBL/GenBank/DDBJ databases">
        <title>Evaluation of the beneficial properties of pineapple isolates.</title>
        <authorList>
            <person name="Adefiranye O."/>
        </authorList>
    </citation>
    <scope>NUCLEOTIDE SEQUENCE</scope>
    <source>
        <strain evidence="3">PAPLE_T1</strain>
    </source>
</reference>
<dbReference type="EMBL" id="PPQW01000068">
    <property type="protein sequence ID" value="PNZ66319.1"/>
    <property type="molecule type" value="Genomic_DNA"/>
</dbReference>
<dbReference type="GeneID" id="64981176"/>
<name>A0AAP8PMW8_9STAP</name>
<protein>
    <submittedName>
        <fullName evidence="5">MerR family DNA-binding transcriptional regulator</fullName>
    </submittedName>
    <submittedName>
        <fullName evidence="3">MerR family transcriptional regulator</fullName>
    </submittedName>
</protein>
<proteinExistence type="predicted"/>
<accession>A0AAP8PMW8</accession>
<evidence type="ECO:0000259" key="2">
    <source>
        <dbReference type="PROSITE" id="PS50937"/>
    </source>
</evidence>
<sequence>MNTYYIQDVAEQCHIPKSKLRYYEKHGLLQNIQRDRNNKRLYTDKDVEVIKLILCFTNLNIPLKQIKVDIERITSQTMTVDDILLAHLKVLKAEREKIDYRIHAIEGELKDKQLVTSNDN</sequence>
<dbReference type="PROSITE" id="PS50937">
    <property type="entry name" value="HTH_MERR_2"/>
    <property type="match status" value="1"/>
</dbReference>
<dbReference type="Proteomes" id="UP000242470">
    <property type="component" value="Unassembled WGS sequence"/>
</dbReference>